<keyword evidence="9" id="KW-1185">Reference proteome</keyword>
<evidence type="ECO:0000256" key="7">
    <source>
        <dbReference type="ARBA" id="ARBA00034096"/>
    </source>
</evidence>
<sequence>MAVSLVSPWPQDGDLQVSLSYLISLVLFLFHSEAAGSPTRGRFNQMETFKIWDVNQKLFYLSNKQLVAGYLQAPNAKLEEKIKVKYTESHDDMFLGIHKKQLWLACVKSGDKVTLQLEEVNITDLGRNKEKAKRFTFHRSHNGTTSSFESAANPGWFLCTESEGDGPVSLTNKPRDVTKVTQFYFQVVA</sequence>
<dbReference type="GO" id="GO:0005149">
    <property type="term" value="F:interleukin-1 receptor binding"/>
    <property type="evidence" value="ECO:0007669"/>
    <property type="project" value="UniProtKB-UniRule"/>
</dbReference>
<evidence type="ECO:0000256" key="6">
    <source>
        <dbReference type="ARBA" id="ARBA00023180"/>
    </source>
</evidence>
<evidence type="ECO:0000256" key="3">
    <source>
        <dbReference type="ARBA" id="ARBA00022525"/>
    </source>
</evidence>
<dbReference type="PRINTS" id="PR00264">
    <property type="entry name" value="INTERLEUKIN1"/>
</dbReference>
<dbReference type="Pfam" id="PF00340">
    <property type="entry name" value="IL1"/>
    <property type="match status" value="1"/>
</dbReference>
<dbReference type="Gene3D" id="2.80.10.50">
    <property type="match status" value="1"/>
</dbReference>
<comment type="function">
    <text evidence="7">Anti-inflammatory antagonist of interleukin-1 family of proinflammatory cytokines such as interleukin-1beta/IL1B and interleukin-1alpha/IL1A. Protects from immune dysregulation and uncontrolled systemic inflammation triggered by IL1 for a range of innate stimulatory agents such as pathogens.</text>
</comment>
<evidence type="ECO:0000313" key="9">
    <source>
        <dbReference type="Proteomes" id="UP000694850"/>
    </source>
</evidence>
<dbReference type="PANTHER" id="PTHR10078">
    <property type="entry name" value="INTERLEUKIN-1 FAMILY MEMBER"/>
    <property type="match status" value="1"/>
</dbReference>
<evidence type="ECO:0000256" key="5">
    <source>
        <dbReference type="ARBA" id="ARBA00023157"/>
    </source>
</evidence>
<evidence type="ECO:0000313" key="10">
    <source>
        <dbReference type="RefSeq" id="XP_007957698.2"/>
    </source>
</evidence>
<gene>
    <name evidence="10" type="primary">LOC103213762</name>
</gene>
<evidence type="ECO:0000256" key="2">
    <source>
        <dbReference type="ARBA" id="ARBA00010448"/>
    </source>
</evidence>
<keyword evidence="3 8" id="KW-0964">Secreted</keyword>
<keyword evidence="10" id="KW-0675">Receptor</keyword>
<dbReference type="PROSITE" id="PS00253">
    <property type="entry name" value="INTERLEUKIN_1"/>
    <property type="match status" value="1"/>
</dbReference>
<dbReference type="GO" id="GO:2000660">
    <property type="term" value="P:negative regulation of interleukin-1-mediated signaling pathway"/>
    <property type="evidence" value="ECO:0007669"/>
    <property type="project" value="TreeGrafter"/>
</dbReference>
<dbReference type="AlphaFoldDB" id="A0A8B7BC04"/>
<dbReference type="GO" id="GO:0005615">
    <property type="term" value="C:extracellular space"/>
    <property type="evidence" value="ECO:0007669"/>
    <property type="project" value="InterPro"/>
</dbReference>
<dbReference type="GO" id="GO:0005152">
    <property type="term" value="F:interleukin-1 receptor antagonist activity"/>
    <property type="evidence" value="ECO:0007669"/>
    <property type="project" value="TreeGrafter"/>
</dbReference>
<keyword evidence="6" id="KW-0325">Glycoprotein</keyword>
<evidence type="ECO:0000256" key="4">
    <source>
        <dbReference type="ARBA" id="ARBA00022729"/>
    </source>
</evidence>
<keyword evidence="5" id="KW-1015">Disulfide bond</keyword>
<dbReference type="GO" id="GO:0002437">
    <property type="term" value="P:inflammatory response to antigenic stimulus"/>
    <property type="evidence" value="ECO:0007669"/>
    <property type="project" value="TreeGrafter"/>
</dbReference>
<keyword evidence="4" id="KW-0732">Signal</keyword>
<dbReference type="RefSeq" id="XP_007957698.2">
    <property type="nucleotide sequence ID" value="XM_007959507.2"/>
</dbReference>
<dbReference type="GO" id="GO:0005125">
    <property type="term" value="F:cytokine activity"/>
    <property type="evidence" value="ECO:0007669"/>
    <property type="project" value="UniProtKB-UniRule"/>
</dbReference>
<comment type="subcellular location">
    <subcellularLocation>
        <location evidence="1 8">Secreted</location>
    </subcellularLocation>
</comment>
<dbReference type="FunFam" id="2.80.10.50:FF:000013">
    <property type="entry name" value="Interleukin-1"/>
    <property type="match status" value="1"/>
</dbReference>
<name>A0A8B7BC04_ORYAF</name>
<comment type="similarity">
    <text evidence="2 8">Belongs to the IL-1 family.</text>
</comment>
<dbReference type="GeneID" id="103213762"/>
<organism evidence="9 10">
    <name type="scientific">Orycteropus afer afer</name>
    <dbReference type="NCBI Taxonomy" id="1230840"/>
    <lineage>
        <taxon>Eukaryota</taxon>
        <taxon>Metazoa</taxon>
        <taxon>Chordata</taxon>
        <taxon>Craniata</taxon>
        <taxon>Vertebrata</taxon>
        <taxon>Euteleostomi</taxon>
        <taxon>Mammalia</taxon>
        <taxon>Eutheria</taxon>
        <taxon>Afrotheria</taxon>
        <taxon>Tubulidentata</taxon>
        <taxon>Orycteropodidae</taxon>
        <taxon>Orycteropus</taxon>
    </lineage>
</organism>
<evidence type="ECO:0000256" key="8">
    <source>
        <dbReference type="RuleBase" id="RU003753"/>
    </source>
</evidence>
<dbReference type="InterPro" id="IPR020877">
    <property type="entry name" value="IL-1_CS"/>
</dbReference>
<dbReference type="Proteomes" id="UP000694850">
    <property type="component" value="Unplaced"/>
</dbReference>
<dbReference type="InterPro" id="IPR000975">
    <property type="entry name" value="IL-1_fam"/>
</dbReference>
<dbReference type="SMART" id="SM00125">
    <property type="entry name" value="IL1"/>
    <property type="match status" value="1"/>
</dbReference>
<dbReference type="PANTHER" id="PTHR10078:SF28">
    <property type="entry name" value="INTERLEUKIN-1 RECEPTOR ANTAGONIST PROTEIN"/>
    <property type="match status" value="1"/>
</dbReference>
<accession>A0A8B7BC04</accession>
<evidence type="ECO:0000256" key="1">
    <source>
        <dbReference type="ARBA" id="ARBA00004613"/>
    </source>
</evidence>
<dbReference type="InterPro" id="IPR003297">
    <property type="entry name" value="IL-1RA/IL-36"/>
</dbReference>
<dbReference type="PRINTS" id="PR01360">
    <property type="entry name" value="INTRLEUKIN1X"/>
</dbReference>
<reference evidence="10" key="1">
    <citation type="submission" date="2025-08" db="UniProtKB">
        <authorList>
            <consortium name="RefSeq"/>
        </authorList>
    </citation>
    <scope>IDENTIFICATION</scope>
</reference>
<dbReference type="InterPro" id="IPR008996">
    <property type="entry name" value="IL1/FGF"/>
</dbReference>
<proteinExistence type="inferred from homology"/>
<dbReference type="SUPFAM" id="SSF50353">
    <property type="entry name" value="Cytokine"/>
    <property type="match status" value="1"/>
</dbReference>
<dbReference type="OrthoDB" id="9274793at2759"/>
<protein>
    <recommendedName>
        <fullName evidence="8">Interleukin-1</fullName>
    </recommendedName>
</protein>